<dbReference type="PANTHER" id="PTHR30146">
    <property type="entry name" value="LACI-RELATED TRANSCRIPTIONAL REPRESSOR"/>
    <property type="match status" value="1"/>
</dbReference>
<dbReference type="Gene3D" id="1.10.260.40">
    <property type="entry name" value="lambda repressor-like DNA-binding domains"/>
    <property type="match status" value="1"/>
</dbReference>
<dbReference type="GO" id="GO:0003700">
    <property type="term" value="F:DNA-binding transcription factor activity"/>
    <property type="evidence" value="ECO:0007669"/>
    <property type="project" value="TreeGrafter"/>
</dbReference>
<dbReference type="InterPro" id="IPR025997">
    <property type="entry name" value="SBP_2_dom"/>
</dbReference>
<protein>
    <submittedName>
        <fullName evidence="5">LacI family DNA-binding transcriptional regulator</fullName>
    </submittedName>
</protein>
<dbReference type="GO" id="GO:0055085">
    <property type="term" value="P:transmembrane transport"/>
    <property type="evidence" value="ECO:0007669"/>
    <property type="project" value="UniProtKB-ARBA"/>
</dbReference>
<accession>A0A9D2AZR9</accession>
<gene>
    <name evidence="5" type="ORF">H9850_00060</name>
</gene>
<dbReference type="InterPro" id="IPR000843">
    <property type="entry name" value="HTH_LacI"/>
</dbReference>
<sequence length="342" mass="37602">MKVTVKSLAQAAGVSRGTVDRVLHNRGAVKEDVAKRVRLLAKELGYVPNRAGRALAAYKTPIKIGALMPSVGNAFYQEIIQGINDAQREFQDLGLEVVLKEVEGFEESVHLEAIDYLLKKGCKALCLATVNTEKVRDRVNELYDKGIAVVLLNTDIENARRLCYVGSDYLTAGATCAGMLALTRRDKLNILIVTGSRNLLGHNLRIKGFEEELKRQNINYQLVSIVESFDSDIRAQQVTFQVLKEHPEINCVYIAGAAVQGVGAALIANGKKDIFAIGFDELYSTKQLVSAGIIKFVVCQQPTRQGYHAIKRAYQAVAGQLSESVPDFITDTIIKIKANLDH</sequence>
<name>A0A9D2AZR9_9GAMM</name>
<evidence type="ECO:0000256" key="3">
    <source>
        <dbReference type="ARBA" id="ARBA00023163"/>
    </source>
</evidence>
<feature type="domain" description="HTH lacI-type" evidence="4">
    <location>
        <begin position="3"/>
        <end position="57"/>
    </location>
</feature>
<dbReference type="SUPFAM" id="SSF53822">
    <property type="entry name" value="Periplasmic binding protein-like I"/>
    <property type="match status" value="1"/>
</dbReference>
<dbReference type="Gene3D" id="3.40.50.2300">
    <property type="match status" value="2"/>
</dbReference>
<keyword evidence="3" id="KW-0804">Transcription</keyword>
<dbReference type="GO" id="GO:0000976">
    <property type="term" value="F:transcription cis-regulatory region binding"/>
    <property type="evidence" value="ECO:0007669"/>
    <property type="project" value="TreeGrafter"/>
</dbReference>
<dbReference type="SMART" id="SM00354">
    <property type="entry name" value="HTH_LACI"/>
    <property type="match status" value="1"/>
</dbReference>
<dbReference type="Pfam" id="PF00356">
    <property type="entry name" value="LacI"/>
    <property type="match status" value="1"/>
</dbReference>
<organism evidence="5 6">
    <name type="scientific">Candidatus Anaerobiospirillum pullistercoris</name>
    <dbReference type="NCBI Taxonomy" id="2838452"/>
    <lineage>
        <taxon>Bacteria</taxon>
        <taxon>Pseudomonadati</taxon>
        <taxon>Pseudomonadota</taxon>
        <taxon>Gammaproteobacteria</taxon>
        <taxon>Aeromonadales</taxon>
        <taxon>Succinivibrionaceae</taxon>
        <taxon>Anaerobiospirillum</taxon>
    </lineage>
</organism>
<dbReference type="InterPro" id="IPR028082">
    <property type="entry name" value="Peripla_BP_I"/>
</dbReference>
<dbReference type="CDD" id="cd06307">
    <property type="entry name" value="PBP1_sugar_binding"/>
    <property type="match status" value="1"/>
</dbReference>
<dbReference type="PROSITE" id="PS50932">
    <property type="entry name" value="HTH_LACI_2"/>
    <property type="match status" value="1"/>
</dbReference>
<keyword evidence="1" id="KW-0805">Transcription regulation</keyword>
<comment type="caution">
    <text evidence="5">The sequence shown here is derived from an EMBL/GenBank/DDBJ whole genome shotgun (WGS) entry which is preliminary data.</text>
</comment>
<evidence type="ECO:0000259" key="4">
    <source>
        <dbReference type="PROSITE" id="PS50932"/>
    </source>
</evidence>
<reference evidence="5" key="1">
    <citation type="journal article" date="2021" name="PeerJ">
        <title>Extensive microbial diversity within the chicken gut microbiome revealed by metagenomics and culture.</title>
        <authorList>
            <person name="Gilroy R."/>
            <person name="Ravi A."/>
            <person name="Getino M."/>
            <person name="Pursley I."/>
            <person name="Horton D.L."/>
            <person name="Alikhan N.F."/>
            <person name="Baker D."/>
            <person name="Gharbi K."/>
            <person name="Hall N."/>
            <person name="Watson M."/>
            <person name="Adriaenssens E.M."/>
            <person name="Foster-Nyarko E."/>
            <person name="Jarju S."/>
            <person name="Secka A."/>
            <person name="Antonio M."/>
            <person name="Oren A."/>
            <person name="Chaudhuri R.R."/>
            <person name="La Ragione R."/>
            <person name="Hildebrand F."/>
            <person name="Pallen M.J."/>
        </authorList>
    </citation>
    <scope>NUCLEOTIDE SEQUENCE</scope>
    <source>
        <strain evidence="5">USASDec5-558</strain>
    </source>
</reference>
<dbReference type="CDD" id="cd01392">
    <property type="entry name" value="HTH_LacI"/>
    <property type="match status" value="1"/>
</dbReference>
<dbReference type="EMBL" id="DXEV01000002">
    <property type="protein sequence ID" value="HIX55855.1"/>
    <property type="molecule type" value="Genomic_DNA"/>
</dbReference>
<dbReference type="PANTHER" id="PTHR30146:SF152">
    <property type="entry name" value="TRANSCRIPTIONAL REGULATORY PROTEIN"/>
    <property type="match status" value="1"/>
</dbReference>
<dbReference type="InterPro" id="IPR010982">
    <property type="entry name" value="Lambda_DNA-bd_dom_sf"/>
</dbReference>
<dbReference type="Pfam" id="PF13407">
    <property type="entry name" value="Peripla_BP_4"/>
    <property type="match status" value="1"/>
</dbReference>
<proteinExistence type="predicted"/>
<dbReference type="AlphaFoldDB" id="A0A9D2AZR9"/>
<evidence type="ECO:0000256" key="2">
    <source>
        <dbReference type="ARBA" id="ARBA00023125"/>
    </source>
</evidence>
<evidence type="ECO:0000313" key="6">
    <source>
        <dbReference type="Proteomes" id="UP000886829"/>
    </source>
</evidence>
<evidence type="ECO:0000313" key="5">
    <source>
        <dbReference type="EMBL" id="HIX55855.1"/>
    </source>
</evidence>
<dbReference type="Proteomes" id="UP000886829">
    <property type="component" value="Unassembled WGS sequence"/>
</dbReference>
<evidence type="ECO:0000256" key="1">
    <source>
        <dbReference type="ARBA" id="ARBA00023015"/>
    </source>
</evidence>
<keyword evidence="2 5" id="KW-0238">DNA-binding</keyword>
<dbReference type="SUPFAM" id="SSF47413">
    <property type="entry name" value="lambda repressor-like DNA-binding domains"/>
    <property type="match status" value="1"/>
</dbReference>
<reference evidence="5" key="2">
    <citation type="submission" date="2021-04" db="EMBL/GenBank/DDBJ databases">
        <authorList>
            <person name="Gilroy R."/>
        </authorList>
    </citation>
    <scope>NUCLEOTIDE SEQUENCE</scope>
    <source>
        <strain evidence="5">USASDec5-558</strain>
    </source>
</reference>